<evidence type="ECO:0000313" key="8">
    <source>
        <dbReference type="EMBL" id="ROT71378.1"/>
    </source>
</evidence>
<evidence type="ECO:0000256" key="1">
    <source>
        <dbReference type="ARBA" id="ARBA00004120"/>
    </source>
</evidence>
<dbReference type="InterPro" id="IPR057724">
    <property type="entry name" value="TCTN1-3_N"/>
</dbReference>
<dbReference type="PANTHER" id="PTHR14611">
    <property type="entry name" value="TECTONIC FAMILY MEMBER"/>
    <property type="match status" value="1"/>
</dbReference>
<dbReference type="GO" id="GO:0005929">
    <property type="term" value="C:cilium"/>
    <property type="evidence" value="ECO:0007669"/>
    <property type="project" value="UniProtKB-ARBA"/>
</dbReference>
<dbReference type="Pfam" id="PF25752">
    <property type="entry name" value="DUF1619_N"/>
    <property type="match status" value="1"/>
</dbReference>
<dbReference type="InterPro" id="IPR040354">
    <property type="entry name" value="TCTN1-3"/>
</dbReference>
<dbReference type="Proteomes" id="UP000283509">
    <property type="component" value="Unassembled WGS sequence"/>
</dbReference>
<dbReference type="InterPro" id="IPR010796">
    <property type="entry name" value="C2_B9-type_dom"/>
</dbReference>
<accession>A0A3R7PGX3</accession>
<comment type="caution">
    <text evidence="8">The sequence shown here is derived from an EMBL/GenBank/DDBJ whole genome shotgun (WGS) entry which is preliminary data.</text>
</comment>
<dbReference type="GO" id="GO:0060271">
    <property type="term" value="P:cilium assembly"/>
    <property type="evidence" value="ECO:0007669"/>
    <property type="project" value="TreeGrafter"/>
</dbReference>
<evidence type="ECO:0000256" key="2">
    <source>
        <dbReference type="ARBA" id="ARBA00022490"/>
    </source>
</evidence>
<feature type="compositionally biased region" description="Polar residues" evidence="6">
    <location>
        <begin position="497"/>
        <end position="506"/>
    </location>
</feature>
<feature type="region of interest" description="Disordered" evidence="6">
    <location>
        <begin position="455"/>
        <end position="514"/>
    </location>
</feature>
<sequence length="740" mass="82791">MAEVHVIGQVTGASGFGRSSLFCKWTLQLGGGWRVIEGLAEGQTQADCSEVGDTVSWCHPVDIHLATRGIQGWPRLMVQVYRQDDLGRFDLCGYGIIHVPSRPGHHSVDCPTWRPTGTFAEELRRSFLGGGPQLLSTEFIHSGLERYRLRTIPSGTVHFNLGIILRNFDNSSHLGGNSTLFPEEEVEETDDFNGTEKVPSNFTTNGTDTDYEDSDNGTYTEYPEENITTPSTELPATLLPGTNISTELIVDDFCLCDLKVGYCDINCCCDEDCDADDRLVFSHCLERPQNILDPRYCFQQRLIFSNNTEYTVEFNDGGLFCIITDNLPERTTYTAVEGATNIEEFEDLKKEEPHYSWVQNQPSLKFSEEPYVDGSPLWGFSNEGYIFNIGIPDSVVGSECETETGIRFLQDIQSSCYRVFHYLPEDCQMNQKLNALHYLSFYVIADPSNLYQNTSLDNSTEATTDIPITTESPREETTTDSSATSDPAETVSPLEIESTTTGSPNNHLEETNISEGKKAALMDVSSMDGLIMLEELVVDQMQLLPINVSLCHWENAKEMCINVALTDIPQPLYRNGICQNVVSNIFYQFTHNGTEGLSKVHAKVHLTNISDQTTQASQTFETKHTWASSEDLIIFERSGRPGYVYGKPLILGKHVENVTEEGDLKEAIILDTDPENWLTVLSPGPEGACNHRTKHRMETPVSTTQLIGFQFLCQRSPEQDHSQVQYSGKQNVLSWSSQFI</sequence>
<comment type="subcellular location">
    <subcellularLocation>
        <location evidence="1">Cytoplasm</location>
        <location evidence="1">Cytoskeleton</location>
        <location evidence="1">Cilium basal body</location>
    </subcellularLocation>
</comment>
<dbReference type="PROSITE" id="PS51381">
    <property type="entry name" value="C2_B9"/>
    <property type="match status" value="1"/>
</dbReference>
<dbReference type="AlphaFoldDB" id="A0A3R7PGX3"/>
<keyword evidence="9" id="KW-1185">Reference proteome</keyword>
<keyword evidence="5" id="KW-0966">Cell projection</keyword>
<name>A0A3R7PGX3_PENVA</name>
<dbReference type="Pfam" id="PF07162">
    <property type="entry name" value="B9-C2"/>
    <property type="match status" value="1"/>
</dbReference>
<gene>
    <name evidence="8" type="ORF">C7M84_010304</name>
</gene>
<feature type="compositionally biased region" description="Low complexity" evidence="6">
    <location>
        <begin position="479"/>
        <end position="490"/>
    </location>
</feature>
<evidence type="ECO:0000256" key="4">
    <source>
        <dbReference type="ARBA" id="ARBA00023212"/>
    </source>
</evidence>
<dbReference type="STRING" id="6689.A0A3R7PGX3"/>
<reference evidence="8 9" key="2">
    <citation type="submission" date="2019-01" db="EMBL/GenBank/DDBJ databases">
        <title>The decoding of complex shrimp genome reveals the adaptation for benthos swimmer, frequently molting mechanism and breeding impact on genome.</title>
        <authorList>
            <person name="Sun Y."/>
            <person name="Gao Y."/>
            <person name="Yu Y."/>
        </authorList>
    </citation>
    <scope>NUCLEOTIDE SEQUENCE [LARGE SCALE GENOMIC DNA]</scope>
    <source>
        <tissue evidence="8">Muscle</tissue>
    </source>
</reference>
<feature type="compositionally biased region" description="Polar residues" evidence="6">
    <location>
        <begin position="198"/>
        <end position="208"/>
    </location>
</feature>
<reference evidence="8 9" key="1">
    <citation type="submission" date="2018-04" db="EMBL/GenBank/DDBJ databases">
        <authorList>
            <person name="Zhang X."/>
            <person name="Yuan J."/>
            <person name="Li F."/>
            <person name="Xiang J."/>
        </authorList>
    </citation>
    <scope>NUCLEOTIDE SEQUENCE [LARGE SCALE GENOMIC DNA]</scope>
    <source>
        <tissue evidence="8">Muscle</tissue>
    </source>
</reference>
<keyword evidence="4" id="KW-0206">Cytoskeleton</keyword>
<feature type="domain" description="Tectonic-1-3 N-terminal" evidence="7">
    <location>
        <begin position="246"/>
        <end position="308"/>
    </location>
</feature>
<protein>
    <submittedName>
        <fullName evidence="8">Transforming growth factor beta-1-like protein</fullName>
    </submittedName>
</protein>
<dbReference type="OrthoDB" id="184109at2759"/>
<proteinExistence type="predicted"/>
<feature type="compositionally biased region" description="Polar residues" evidence="6">
    <location>
        <begin position="455"/>
        <end position="471"/>
    </location>
</feature>
<evidence type="ECO:0000256" key="6">
    <source>
        <dbReference type="SAM" id="MobiDB-lite"/>
    </source>
</evidence>
<evidence type="ECO:0000259" key="7">
    <source>
        <dbReference type="Pfam" id="PF25752"/>
    </source>
</evidence>
<dbReference type="PANTHER" id="PTHR14611:SF2">
    <property type="entry name" value="TECTONIC"/>
    <property type="match status" value="1"/>
</dbReference>
<keyword evidence="2" id="KW-0963">Cytoplasm</keyword>
<evidence type="ECO:0000256" key="5">
    <source>
        <dbReference type="ARBA" id="ARBA00023273"/>
    </source>
</evidence>
<feature type="region of interest" description="Disordered" evidence="6">
    <location>
        <begin position="189"/>
        <end position="214"/>
    </location>
</feature>
<keyword evidence="3" id="KW-0970">Cilium biogenesis/degradation</keyword>
<evidence type="ECO:0000256" key="3">
    <source>
        <dbReference type="ARBA" id="ARBA00022794"/>
    </source>
</evidence>
<evidence type="ECO:0000313" key="9">
    <source>
        <dbReference type="Proteomes" id="UP000283509"/>
    </source>
</evidence>
<organism evidence="8 9">
    <name type="scientific">Penaeus vannamei</name>
    <name type="common">Whiteleg shrimp</name>
    <name type="synonym">Litopenaeus vannamei</name>
    <dbReference type="NCBI Taxonomy" id="6689"/>
    <lineage>
        <taxon>Eukaryota</taxon>
        <taxon>Metazoa</taxon>
        <taxon>Ecdysozoa</taxon>
        <taxon>Arthropoda</taxon>
        <taxon>Crustacea</taxon>
        <taxon>Multicrustacea</taxon>
        <taxon>Malacostraca</taxon>
        <taxon>Eumalacostraca</taxon>
        <taxon>Eucarida</taxon>
        <taxon>Decapoda</taxon>
        <taxon>Dendrobranchiata</taxon>
        <taxon>Penaeoidea</taxon>
        <taxon>Penaeidae</taxon>
        <taxon>Penaeus</taxon>
    </lineage>
</organism>
<dbReference type="EMBL" id="QCYY01002302">
    <property type="protein sequence ID" value="ROT71378.1"/>
    <property type="molecule type" value="Genomic_DNA"/>
</dbReference>